<dbReference type="AlphaFoldDB" id="A0AAE1WE73"/>
<dbReference type="Pfam" id="PF14226">
    <property type="entry name" value="DIOX_N"/>
    <property type="match status" value="1"/>
</dbReference>
<dbReference type="PANTHER" id="PTHR47991">
    <property type="entry name" value="OXOGLUTARATE/IRON-DEPENDENT DIOXYGENASE"/>
    <property type="match status" value="1"/>
</dbReference>
<dbReference type="FunFam" id="2.60.120.330:FF:000079">
    <property type="entry name" value="Protein SRG1"/>
    <property type="match status" value="1"/>
</dbReference>
<proteinExistence type="inferred from homology"/>
<keyword evidence="4" id="KW-0560">Oxidoreductase</keyword>
<dbReference type="GO" id="GO:0009805">
    <property type="term" value="P:coumarin biosynthetic process"/>
    <property type="evidence" value="ECO:0007669"/>
    <property type="project" value="UniProtKB-ARBA"/>
</dbReference>
<evidence type="ECO:0000259" key="5">
    <source>
        <dbReference type="PROSITE" id="PS51471"/>
    </source>
</evidence>
<dbReference type="Pfam" id="PF03171">
    <property type="entry name" value="2OG-FeII_Oxy"/>
    <property type="match status" value="1"/>
</dbReference>
<evidence type="ECO:0000256" key="2">
    <source>
        <dbReference type="ARBA" id="ARBA00022723"/>
    </source>
</evidence>
<protein>
    <submittedName>
        <fullName evidence="6">Protein SRG1</fullName>
    </submittedName>
</protein>
<evidence type="ECO:0000313" key="6">
    <source>
        <dbReference type="EMBL" id="KAK4391546.1"/>
    </source>
</evidence>
<keyword evidence="3 4" id="KW-0408">Iron</keyword>
<reference evidence="6" key="1">
    <citation type="submission" date="2020-06" db="EMBL/GenBank/DDBJ databases">
        <authorList>
            <person name="Li T."/>
            <person name="Hu X."/>
            <person name="Zhang T."/>
            <person name="Song X."/>
            <person name="Zhang H."/>
            <person name="Dai N."/>
            <person name="Sheng W."/>
            <person name="Hou X."/>
            <person name="Wei L."/>
        </authorList>
    </citation>
    <scope>NUCLEOTIDE SEQUENCE</scope>
    <source>
        <strain evidence="6">K16</strain>
        <tissue evidence="6">Leaf</tissue>
    </source>
</reference>
<dbReference type="Proteomes" id="UP001289374">
    <property type="component" value="Unassembled WGS sequence"/>
</dbReference>
<gene>
    <name evidence="6" type="ORF">Sango_1932400</name>
</gene>
<name>A0AAE1WE73_9LAMI</name>
<evidence type="ECO:0000256" key="3">
    <source>
        <dbReference type="ARBA" id="ARBA00023004"/>
    </source>
</evidence>
<dbReference type="Gene3D" id="2.60.120.330">
    <property type="entry name" value="B-lactam Antibiotic, Isopenicillin N Synthase, Chain"/>
    <property type="match status" value="1"/>
</dbReference>
<keyword evidence="7" id="KW-1185">Reference proteome</keyword>
<dbReference type="GO" id="GO:0002238">
    <property type="term" value="P:response to molecule of fungal origin"/>
    <property type="evidence" value="ECO:0007669"/>
    <property type="project" value="UniProtKB-ARBA"/>
</dbReference>
<dbReference type="InterPro" id="IPR050295">
    <property type="entry name" value="Plant_2OG-oxidoreductases"/>
</dbReference>
<evidence type="ECO:0000256" key="4">
    <source>
        <dbReference type="RuleBase" id="RU003682"/>
    </source>
</evidence>
<dbReference type="InterPro" id="IPR005123">
    <property type="entry name" value="Oxoglu/Fe-dep_dioxygenase_dom"/>
</dbReference>
<evidence type="ECO:0000313" key="7">
    <source>
        <dbReference type="Proteomes" id="UP001289374"/>
    </source>
</evidence>
<dbReference type="InterPro" id="IPR027443">
    <property type="entry name" value="IPNS-like_sf"/>
</dbReference>
<dbReference type="GO" id="GO:0016706">
    <property type="term" value="F:2-oxoglutarate-dependent dioxygenase activity"/>
    <property type="evidence" value="ECO:0007669"/>
    <property type="project" value="UniProtKB-ARBA"/>
</dbReference>
<dbReference type="EMBL" id="JACGWL010000011">
    <property type="protein sequence ID" value="KAK4391546.1"/>
    <property type="molecule type" value="Genomic_DNA"/>
</dbReference>
<organism evidence="6 7">
    <name type="scientific">Sesamum angolense</name>
    <dbReference type="NCBI Taxonomy" id="2727404"/>
    <lineage>
        <taxon>Eukaryota</taxon>
        <taxon>Viridiplantae</taxon>
        <taxon>Streptophyta</taxon>
        <taxon>Embryophyta</taxon>
        <taxon>Tracheophyta</taxon>
        <taxon>Spermatophyta</taxon>
        <taxon>Magnoliopsida</taxon>
        <taxon>eudicotyledons</taxon>
        <taxon>Gunneridae</taxon>
        <taxon>Pentapetalae</taxon>
        <taxon>asterids</taxon>
        <taxon>lamiids</taxon>
        <taxon>Lamiales</taxon>
        <taxon>Pedaliaceae</taxon>
        <taxon>Sesamum</taxon>
    </lineage>
</organism>
<dbReference type="InterPro" id="IPR044861">
    <property type="entry name" value="IPNS-like_FE2OG_OXY"/>
</dbReference>
<feature type="domain" description="Fe2OG dioxygenase" evidence="5">
    <location>
        <begin position="134"/>
        <end position="234"/>
    </location>
</feature>
<dbReference type="SUPFAM" id="SSF51197">
    <property type="entry name" value="Clavaminate synthase-like"/>
    <property type="match status" value="1"/>
</dbReference>
<sequence length="281" mass="32955">MERESMQHFRKHMNHGIENSFLDQVRHLAREFFHLPTGEKQKYARPSHGFEGYGNDMVLFDNQSLDWVDRLYLLVHPQNQQKLKYWPENPVSFRDMLYDCTARLRRVEEQLLKSMARSLSLPEDTFVIQFGERPSIYARFNYYPPCARPDLVVGLKPHADGSGITILLQDEQVEGLQLLKDNQLFRVPILPYALVVNVGDQLEIMSNGIFRSPVHRALTNSTRERNTLAMFYAPDPAKEIGPVEELVDKRRPRAFKKIKNYVQSYFHYYQQGKRPIDAVRV</sequence>
<evidence type="ECO:0000256" key="1">
    <source>
        <dbReference type="ARBA" id="ARBA00008056"/>
    </source>
</evidence>
<dbReference type="GO" id="GO:0046872">
    <property type="term" value="F:metal ion binding"/>
    <property type="evidence" value="ECO:0007669"/>
    <property type="project" value="UniProtKB-KW"/>
</dbReference>
<comment type="caution">
    <text evidence="6">The sequence shown here is derived from an EMBL/GenBank/DDBJ whole genome shotgun (WGS) entry which is preliminary data.</text>
</comment>
<reference evidence="6" key="2">
    <citation type="journal article" date="2024" name="Plant">
        <title>Genomic evolution and insights into agronomic trait innovations of Sesamum species.</title>
        <authorList>
            <person name="Miao H."/>
            <person name="Wang L."/>
            <person name="Qu L."/>
            <person name="Liu H."/>
            <person name="Sun Y."/>
            <person name="Le M."/>
            <person name="Wang Q."/>
            <person name="Wei S."/>
            <person name="Zheng Y."/>
            <person name="Lin W."/>
            <person name="Duan Y."/>
            <person name="Cao H."/>
            <person name="Xiong S."/>
            <person name="Wang X."/>
            <person name="Wei L."/>
            <person name="Li C."/>
            <person name="Ma Q."/>
            <person name="Ju M."/>
            <person name="Zhao R."/>
            <person name="Li G."/>
            <person name="Mu C."/>
            <person name="Tian Q."/>
            <person name="Mei H."/>
            <person name="Zhang T."/>
            <person name="Gao T."/>
            <person name="Zhang H."/>
        </authorList>
    </citation>
    <scope>NUCLEOTIDE SEQUENCE</scope>
    <source>
        <strain evidence="6">K16</strain>
    </source>
</reference>
<accession>A0AAE1WE73</accession>
<dbReference type="InterPro" id="IPR026992">
    <property type="entry name" value="DIOX_N"/>
</dbReference>
<comment type="similarity">
    <text evidence="1 4">Belongs to the iron/ascorbate-dependent oxidoreductase family.</text>
</comment>
<dbReference type="PROSITE" id="PS51471">
    <property type="entry name" value="FE2OG_OXY"/>
    <property type="match status" value="1"/>
</dbReference>
<keyword evidence="2 4" id="KW-0479">Metal-binding</keyword>